<gene>
    <name evidence="2" type="ORF">CLORY_11680</name>
</gene>
<name>A0A1V4ITX4_9CLOT</name>
<dbReference type="InterPro" id="IPR036397">
    <property type="entry name" value="RNaseH_sf"/>
</dbReference>
<dbReference type="InterPro" id="IPR012337">
    <property type="entry name" value="RNaseH-like_sf"/>
</dbReference>
<comment type="caution">
    <text evidence="2">The sequence shown here is derived from an EMBL/GenBank/DDBJ whole genome shotgun (WGS) entry which is preliminary data.</text>
</comment>
<dbReference type="SUPFAM" id="SSF53098">
    <property type="entry name" value="Ribonuclease H-like"/>
    <property type="match status" value="1"/>
</dbReference>
<dbReference type="Gene3D" id="3.30.420.10">
    <property type="entry name" value="Ribonuclease H-like superfamily/Ribonuclease H"/>
    <property type="match status" value="1"/>
</dbReference>
<proteinExistence type="predicted"/>
<evidence type="ECO:0000259" key="1">
    <source>
        <dbReference type="PROSITE" id="PS50994"/>
    </source>
</evidence>
<sequence length="401" mass="47320">MKGWNMFAEIKGLKKLGLNKSQIKRELNIDYKTVDKYWDMPPDRYAQLVKEAKSRRKKIDEYKDEILEWLRDFRDISAAQIYDWLRERYGKLNFKERSLRHYISDLRKEFNIPKVATERQYEAVDELPMGYQAQVDMGQIWLKNNYGGKTKVYCFSMVLAHSRYKYVLWSERPFTTATFIDAHNKAFDYFGGMPVKIVYDQDRILTVSENNGDIIYTEGFQNYIDIMKYKVRLCRAFDPESKGKIEAVVKFAKYNFANHRTIDISSLNEDCLKWLDRTGNGKIHETTKKIPAEVFPLEKEHLAPISNSFEKISSDNSLTYSVRKDNTVFYKQVRYQVPKGTYKPGKEVKLKTNDTHVDILDIETDEIIISHRISTKKGDLVKIIHPEREIHKTVDDMYEKA</sequence>
<organism evidence="2 3">
    <name type="scientific">Clostridium oryzae</name>
    <dbReference type="NCBI Taxonomy" id="1450648"/>
    <lineage>
        <taxon>Bacteria</taxon>
        <taxon>Bacillati</taxon>
        <taxon>Bacillota</taxon>
        <taxon>Clostridia</taxon>
        <taxon>Eubacteriales</taxon>
        <taxon>Clostridiaceae</taxon>
        <taxon>Clostridium</taxon>
    </lineage>
</organism>
<dbReference type="Proteomes" id="UP000190080">
    <property type="component" value="Unassembled WGS sequence"/>
</dbReference>
<evidence type="ECO:0000313" key="2">
    <source>
        <dbReference type="EMBL" id="OPJ63386.1"/>
    </source>
</evidence>
<dbReference type="InterPro" id="IPR001584">
    <property type="entry name" value="Integrase_cat-core"/>
</dbReference>
<dbReference type="GO" id="GO:0015074">
    <property type="term" value="P:DNA integration"/>
    <property type="evidence" value="ECO:0007669"/>
    <property type="project" value="InterPro"/>
</dbReference>
<dbReference type="EMBL" id="MZGV01000009">
    <property type="protein sequence ID" value="OPJ63386.1"/>
    <property type="molecule type" value="Genomic_DNA"/>
</dbReference>
<dbReference type="STRING" id="1450648.CLORY_11680"/>
<dbReference type="RefSeq" id="WP_169911545.1">
    <property type="nucleotide sequence ID" value="NZ_MZGV01000009.1"/>
</dbReference>
<keyword evidence="3" id="KW-1185">Reference proteome</keyword>
<dbReference type="AlphaFoldDB" id="A0A1V4ITX4"/>
<dbReference type="PANTHER" id="PTHR35004:SF6">
    <property type="entry name" value="TRANSPOSASE"/>
    <property type="match status" value="1"/>
</dbReference>
<feature type="domain" description="Integrase catalytic" evidence="1">
    <location>
        <begin position="124"/>
        <end position="299"/>
    </location>
</feature>
<dbReference type="PROSITE" id="PS50994">
    <property type="entry name" value="INTEGRASE"/>
    <property type="match status" value="1"/>
</dbReference>
<dbReference type="PANTHER" id="PTHR35004">
    <property type="entry name" value="TRANSPOSASE RV3428C-RELATED"/>
    <property type="match status" value="1"/>
</dbReference>
<reference evidence="2 3" key="1">
    <citation type="submission" date="2017-03" db="EMBL/GenBank/DDBJ databases">
        <title>Genome sequence of Clostridium oryzae DSM 28571.</title>
        <authorList>
            <person name="Poehlein A."/>
            <person name="Daniel R."/>
        </authorList>
    </citation>
    <scope>NUCLEOTIDE SEQUENCE [LARGE SCALE GENOMIC DNA]</scope>
    <source>
        <strain evidence="2 3">DSM 28571</strain>
    </source>
</reference>
<dbReference type="GO" id="GO:0003676">
    <property type="term" value="F:nucleic acid binding"/>
    <property type="evidence" value="ECO:0007669"/>
    <property type="project" value="InterPro"/>
</dbReference>
<dbReference type="NCBIfam" id="NF033546">
    <property type="entry name" value="transpos_IS21"/>
    <property type="match status" value="1"/>
</dbReference>
<accession>A0A1V4ITX4</accession>
<protein>
    <submittedName>
        <fullName evidence="2">Integrase core domain protein</fullName>
    </submittedName>
</protein>
<evidence type="ECO:0000313" key="3">
    <source>
        <dbReference type="Proteomes" id="UP000190080"/>
    </source>
</evidence>